<reference evidence="1 2" key="1">
    <citation type="submission" date="2016-09" db="EMBL/GenBank/DDBJ databases">
        <title>The draft genome of Dichanthelium oligosanthes: A C3 panicoid grass species.</title>
        <authorList>
            <person name="Studer A.J."/>
            <person name="Schnable J.C."/>
            <person name="Brutnell T.P."/>
        </authorList>
    </citation>
    <scope>NUCLEOTIDE SEQUENCE [LARGE SCALE GENOMIC DNA]</scope>
    <source>
        <strain evidence="2">cv. Kellogg 1175</strain>
        <tissue evidence="1">Leaf</tissue>
    </source>
</reference>
<sequence>MREKGNEKTTPLSPLGMQPDEEIVLFHDAMSKRADTLAKIAEATNAKVRFDKLNKYMEYVDKVTSKFSAARLKMHEQILPELSKDLFPPLDD</sequence>
<evidence type="ECO:0000313" key="1">
    <source>
        <dbReference type="EMBL" id="OEL33136.1"/>
    </source>
</evidence>
<evidence type="ECO:0000313" key="2">
    <source>
        <dbReference type="Proteomes" id="UP000095767"/>
    </source>
</evidence>
<dbReference type="STRING" id="888268.A0A1E5W6V2"/>
<name>A0A1E5W6V2_9POAL</name>
<protein>
    <submittedName>
        <fullName evidence="1">Uncharacterized protein</fullName>
    </submittedName>
</protein>
<dbReference type="AlphaFoldDB" id="A0A1E5W6V2"/>
<accession>A0A1E5W6V2</accession>
<comment type="caution">
    <text evidence="1">The sequence shown here is derived from an EMBL/GenBank/DDBJ whole genome shotgun (WGS) entry which is preliminary data.</text>
</comment>
<proteinExistence type="predicted"/>
<gene>
    <name evidence="1" type="ORF">BAE44_0005846</name>
</gene>
<organism evidence="1 2">
    <name type="scientific">Dichanthelium oligosanthes</name>
    <dbReference type="NCBI Taxonomy" id="888268"/>
    <lineage>
        <taxon>Eukaryota</taxon>
        <taxon>Viridiplantae</taxon>
        <taxon>Streptophyta</taxon>
        <taxon>Embryophyta</taxon>
        <taxon>Tracheophyta</taxon>
        <taxon>Spermatophyta</taxon>
        <taxon>Magnoliopsida</taxon>
        <taxon>Liliopsida</taxon>
        <taxon>Poales</taxon>
        <taxon>Poaceae</taxon>
        <taxon>PACMAD clade</taxon>
        <taxon>Panicoideae</taxon>
        <taxon>Panicodae</taxon>
        <taxon>Paniceae</taxon>
        <taxon>Dichantheliinae</taxon>
        <taxon>Dichanthelium</taxon>
    </lineage>
</organism>
<dbReference type="Proteomes" id="UP000095767">
    <property type="component" value="Unassembled WGS sequence"/>
</dbReference>
<dbReference type="OrthoDB" id="693833at2759"/>
<dbReference type="EMBL" id="LWDX02019783">
    <property type="protein sequence ID" value="OEL33136.1"/>
    <property type="molecule type" value="Genomic_DNA"/>
</dbReference>
<keyword evidence="2" id="KW-1185">Reference proteome</keyword>